<dbReference type="EMBL" id="RBEE01000024">
    <property type="protein sequence ID" value="RNL51873.1"/>
    <property type="molecule type" value="Genomic_DNA"/>
</dbReference>
<evidence type="ECO:0000313" key="2">
    <source>
        <dbReference type="Proteomes" id="UP000274046"/>
    </source>
</evidence>
<protein>
    <recommendedName>
        <fullName evidence="3">HNH endonuclease</fullName>
    </recommendedName>
</protein>
<evidence type="ECO:0000313" key="1">
    <source>
        <dbReference type="EMBL" id="RNL51873.1"/>
    </source>
</evidence>
<comment type="caution">
    <text evidence="1">The sequence shown here is derived from an EMBL/GenBank/DDBJ whole genome shotgun (WGS) entry which is preliminary data.</text>
</comment>
<evidence type="ECO:0008006" key="3">
    <source>
        <dbReference type="Google" id="ProtNLM"/>
    </source>
</evidence>
<organism evidence="1 2">
    <name type="scientific">Pedobacter jejuensis</name>
    <dbReference type="NCBI Taxonomy" id="1268550"/>
    <lineage>
        <taxon>Bacteria</taxon>
        <taxon>Pseudomonadati</taxon>
        <taxon>Bacteroidota</taxon>
        <taxon>Sphingobacteriia</taxon>
        <taxon>Sphingobacteriales</taxon>
        <taxon>Sphingobacteriaceae</taxon>
        <taxon>Pedobacter</taxon>
    </lineage>
</organism>
<proteinExistence type="predicted"/>
<keyword evidence="2" id="KW-1185">Reference proteome</keyword>
<reference evidence="1 2" key="1">
    <citation type="submission" date="2018-10" db="EMBL/GenBank/DDBJ databases">
        <title>Genome sequencing of Pedobacter jejuensis TNB23.</title>
        <authorList>
            <person name="Cho Y.-J."/>
            <person name="Cho A."/>
            <person name="Kim O.-S."/>
        </authorList>
    </citation>
    <scope>NUCLEOTIDE SEQUENCE [LARGE SCALE GENOMIC DNA]</scope>
    <source>
        <strain evidence="1 2">TNB23</strain>
    </source>
</reference>
<accession>A0A3N0BS62</accession>
<name>A0A3N0BS62_9SPHI</name>
<dbReference type="Proteomes" id="UP000274046">
    <property type="component" value="Unassembled WGS sequence"/>
</dbReference>
<sequence>MIKHESLFNAFSKNLRNNFQRFGLRLQSGDTEIMDALYVCPISLRCYTIEGLKNRELTLEHVPPESLGGKGIILHVKN</sequence>
<dbReference type="AlphaFoldDB" id="A0A3N0BS62"/>
<gene>
    <name evidence="1" type="ORF">D7004_13730</name>
</gene>